<dbReference type="EMBL" id="LROS01000055">
    <property type="protein sequence ID" value="OBR90716.1"/>
    <property type="molecule type" value="Genomic_DNA"/>
</dbReference>
<feature type="domain" description="Helicase ATP-binding" evidence="1">
    <location>
        <begin position="22"/>
        <end position="141"/>
    </location>
</feature>
<dbReference type="InterPro" id="IPR006935">
    <property type="entry name" value="Helicase/UvrB_N"/>
</dbReference>
<dbReference type="SUPFAM" id="SSF52540">
    <property type="entry name" value="P-loop containing nucleoside triphosphate hydrolases"/>
    <property type="match status" value="1"/>
</dbReference>
<dbReference type="InterPro" id="IPR027417">
    <property type="entry name" value="P-loop_NTPase"/>
</dbReference>
<protein>
    <submittedName>
        <fullName evidence="2">DEAD/DEAH box helicase</fullName>
    </submittedName>
</protein>
<comment type="caution">
    <text evidence="2">The sequence shown here is derived from an EMBL/GenBank/DDBJ whole genome shotgun (WGS) entry which is preliminary data.</text>
</comment>
<evidence type="ECO:0000259" key="1">
    <source>
        <dbReference type="PROSITE" id="PS51192"/>
    </source>
</evidence>
<keyword evidence="3" id="KW-1185">Reference proteome</keyword>
<sequence>MKTITDLVKEDYKNWKFGQGAIILDGATGSGKTSFILNTLAKYLQSRNERILYLVSRKKLQDDLLRFVDNLDLDDTIYVTTYQSIQTRLIKHKPLQYNYKYIVYDECHYFTSDGWNRYTDKIFDFFKMEQNSAVNIFMSGTGENIFNWLKNKGFTTRKENIYTIPYNYDYVEKVVFYYDDSTVEDIFNNLKDNEKCIYFSKTLDRAKKLFDKYKNKANFICSRFCRYRKYNQDCIKTYSRDLITFEKPILITTTALDVGVSLIDRNIKYIITDLNNIDQLQQCLGRKRIIDTTDTCIFYIKNHSKKSLNGSIRTIKNAVLEDANKYYYDRENFVKDHTRDIENNPCFYYARPEEIDNTQEQNSKAGNLMFNYYTYIYYLIQLKNLKKAEKIGFDEFVLEHLGSTIRKIEYLEEIEKQQKQDELLVYLDSIVGERLFKDKQKELIKLIGLKDSRGRIQKSIKQFNAYFEANKMDYIIKSKRVKVEGKLHTVWIIGKIDYDNSSGIKNVE</sequence>
<dbReference type="Pfam" id="PF04851">
    <property type="entry name" value="ResIII"/>
    <property type="match status" value="1"/>
</dbReference>
<organism evidence="2 3">
    <name type="scientific">Clostridium ragsdalei P11</name>
    <dbReference type="NCBI Taxonomy" id="1353534"/>
    <lineage>
        <taxon>Bacteria</taxon>
        <taxon>Bacillati</taxon>
        <taxon>Bacillota</taxon>
        <taxon>Clostridia</taxon>
        <taxon>Eubacteriales</taxon>
        <taxon>Clostridiaceae</taxon>
        <taxon>Clostridium</taxon>
    </lineage>
</organism>
<evidence type="ECO:0000313" key="2">
    <source>
        <dbReference type="EMBL" id="OBR90716.1"/>
    </source>
</evidence>
<dbReference type="PATRIC" id="fig|1353534.3.peg.3425"/>
<dbReference type="PROSITE" id="PS51192">
    <property type="entry name" value="HELICASE_ATP_BIND_1"/>
    <property type="match status" value="1"/>
</dbReference>
<dbReference type="Proteomes" id="UP000093954">
    <property type="component" value="Unassembled WGS sequence"/>
</dbReference>
<dbReference type="RefSeq" id="WP_065079442.1">
    <property type="nucleotide sequence ID" value="NZ_LROS01000055.1"/>
</dbReference>
<gene>
    <name evidence="2" type="ORF">CLRAG_33640</name>
</gene>
<dbReference type="GO" id="GO:0003677">
    <property type="term" value="F:DNA binding"/>
    <property type="evidence" value="ECO:0007669"/>
    <property type="project" value="InterPro"/>
</dbReference>
<name>A0A1A6AKZ3_9CLOT</name>
<evidence type="ECO:0000313" key="3">
    <source>
        <dbReference type="Proteomes" id="UP000093954"/>
    </source>
</evidence>
<accession>A0A1A6AKZ3</accession>
<keyword evidence="2" id="KW-0067">ATP-binding</keyword>
<dbReference type="GO" id="GO:0005524">
    <property type="term" value="F:ATP binding"/>
    <property type="evidence" value="ECO:0007669"/>
    <property type="project" value="InterPro"/>
</dbReference>
<dbReference type="InterPro" id="IPR014001">
    <property type="entry name" value="Helicase_ATP-bd"/>
</dbReference>
<dbReference type="Gene3D" id="3.40.50.300">
    <property type="entry name" value="P-loop containing nucleotide triphosphate hydrolases"/>
    <property type="match status" value="2"/>
</dbReference>
<keyword evidence="2" id="KW-0347">Helicase</keyword>
<dbReference type="GO" id="GO:0016787">
    <property type="term" value="F:hydrolase activity"/>
    <property type="evidence" value="ECO:0007669"/>
    <property type="project" value="InterPro"/>
</dbReference>
<keyword evidence="2" id="KW-0378">Hydrolase</keyword>
<keyword evidence="2" id="KW-0547">Nucleotide-binding</keyword>
<proteinExistence type="predicted"/>
<dbReference type="AlphaFoldDB" id="A0A1A6AKZ3"/>
<reference evidence="2 3" key="1">
    <citation type="journal article" date="2012" name="Front. Microbiol.">
        <title>Draft Genome Sequence of the Virulent Strain 01-B526 of the Fish Pathogen Aeromonas salmonicida.</title>
        <authorList>
            <person name="Charette S.J."/>
            <person name="Brochu F."/>
            <person name="Boyle B."/>
            <person name="Filion G."/>
            <person name="Tanaka K.H."/>
            <person name="Derome N."/>
        </authorList>
    </citation>
    <scope>NUCLEOTIDE SEQUENCE [LARGE SCALE GENOMIC DNA]</scope>
    <source>
        <strain evidence="2 3">P11</strain>
    </source>
</reference>
<dbReference type="GO" id="GO:0004386">
    <property type="term" value="F:helicase activity"/>
    <property type="evidence" value="ECO:0007669"/>
    <property type="project" value="UniProtKB-KW"/>
</dbReference>